<sequence length="556" mass="61275">MAMMIVSACGKQKTEVIPTPTFAVATEETEPEVLKLDRPFEPPKLPGDVTKLVAASSICSPCHTDLDNGEGVDYSFDANWRSSMMAHSAKDPYWLATMSSEISKHSQHEALIEDKCSTCHMPLAHFDAKTNRYPIEVFGEGFRDPANPLHDLAIDGVSCTLCHQIKADNLGEETSFSGGYLIDIERRTRVAYGSHYVLPEPTMIMQNPTGYEPNYGEHVLDSALCATCHTLYTPYLDAQGEIAGYFPEQTIYQEWENSTFNGTQTCQECHMPKVTGYVASSTEWGPLSKFTRLHSFTGANAFMLRLLNANAEAVNLTAEDEQMQVAIDRVTEQLQTNSAALTLDMVSVEEDILTVEVTVQPLTGHKLPSGYPSRRAWLHLTLTDEAGNILFESGAVENNGLIVGNDNDSDSTQYEPHYVQITAPDQVQIYEPIMVNTEGQVTTDLLLGAAYLKDNRLLPDGFDFAAADPDIAPYGVAAEDPDFKAGSDTVVYQIEAGQTTSSLTVSVELLYQSIGYRWVENLRTFDTLEGDQFFGIYDASDNFPIVVAETVQIVTP</sequence>
<gene>
    <name evidence="1" type="ORF">H8E29_15070</name>
</gene>
<name>A0A8J6TFL3_9CHLR</name>
<dbReference type="EMBL" id="JACNJN010000174">
    <property type="protein sequence ID" value="MBC8336581.1"/>
    <property type="molecule type" value="Genomic_DNA"/>
</dbReference>
<evidence type="ECO:0000313" key="1">
    <source>
        <dbReference type="EMBL" id="MBC8336581.1"/>
    </source>
</evidence>
<dbReference type="SUPFAM" id="SSF48695">
    <property type="entry name" value="Multiheme cytochromes"/>
    <property type="match status" value="1"/>
</dbReference>
<accession>A0A8J6TFL3</accession>
<dbReference type="AlphaFoldDB" id="A0A8J6TFL3"/>
<protein>
    <recommendedName>
        <fullName evidence="3">Cytochrome c-552/4 domain-containing protein</fullName>
    </recommendedName>
</protein>
<evidence type="ECO:0000313" key="2">
    <source>
        <dbReference type="Proteomes" id="UP000614469"/>
    </source>
</evidence>
<evidence type="ECO:0008006" key="3">
    <source>
        <dbReference type="Google" id="ProtNLM"/>
    </source>
</evidence>
<comment type="caution">
    <text evidence="1">The sequence shown here is derived from an EMBL/GenBank/DDBJ whole genome shotgun (WGS) entry which is preliminary data.</text>
</comment>
<organism evidence="1 2">
    <name type="scientific">Candidatus Desulfolinea nitratireducens</name>
    <dbReference type="NCBI Taxonomy" id="2841698"/>
    <lineage>
        <taxon>Bacteria</taxon>
        <taxon>Bacillati</taxon>
        <taxon>Chloroflexota</taxon>
        <taxon>Anaerolineae</taxon>
        <taxon>Anaerolineales</taxon>
        <taxon>Anaerolineales incertae sedis</taxon>
        <taxon>Candidatus Desulfolinea</taxon>
    </lineage>
</organism>
<dbReference type="Gene3D" id="1.10.1130.10">
    <property type="entry name" value="Flavocytochrome C3, Chain A"/>
    <property type="match status" value="1"/>
</dbReference>
<reference evidence="1 2" key="1">
    <citation type="submission" date="2020-08" db="EMBL/GenBank/DDBJ databases">
        <title>Bridging the membrane lipid divide: bacteria of the FCB group superphylum have the potential to synthesize archaeal ether lipids.</title>
        <authorList>
            <person name="Villanueva L."/>
            <person name="Von Meijenfeldt F.A.B."/>
            <person name="Westbye A.B."/>
            <person name="Yadav S."/>
            <person name="Hopmans E.C."/>
            <person name="Dutilh B.E."/>
            <person name="Sinninghe Damste J.S."/>
        </authorList>
    </citation>
    <scope>NUCLEOTIDE SEQUENCE [LARGE SCALE GENOMIC DNA]</scope>
    <source>
        <strain evidence="1">NIOZ-UU36</strain>
    </source>
</reference>
<dbReference type="Proteomes" id="UP000614469">
    <property type="component" value="Unassembled WGS sequence"/>
</dbReference>
<proteinExistence type="predicted"/>
<dbReference type="InterPro" id="IPR036280">
    <property type="entry name" value="Multihaem_cyt_sf"/>
</dbReference>